<sequence>MKAFLHEILRDKNGQFSIRECLIAVVILMIVASWIAQQFFGKPVPEFMFYSFTSLVAAGCFGYSIERKSSQTENNNNQ</sequence>
<name>A0A4V2WME5_9BACT</name>
<proteinExistence type="predicted"/>
<protein>
    <submittedName>
        <fullName evidence="2">Uncharacterized protein</fullName>
    </submittedName>
</protein>
<dbReference type="OrthoDB" id="679314at2"/>
<keyword evidence="1" id="KW-1133">Transmembrane helix</keyword>
<dbReference type="AlphaFoldDB" id="A0A4V2WME5"/>
<keyword evidence="1" id="KW-0812">Transmembrane</keyword>
<feature type="transmembrane region" description="Helical" evidence="1">
    <location>
        <begin position="21"/>
        <end position="41"/>
    </location>
</feature>
<dbReference type="EMBL" id="SKFH01000028">
    <property type="protein sequence ID" value="TCZ68348.1"/>
    <property type="molecule type" value="Genomic_DNA"/>
</dbReference>
<keyword evidence="1" id="KW-0472">Membrane</keyword>
<evidence type="ECO:0000313" key="3">
    <source>
        <dbReference type="Proteomes" id="UP000295164"/>
    </source>
</evidence>
<evidence type="ECO:0000256" key="1">
    <source>
        <dbReference type="SAM" id="Phobius"/>
    </source>
</evidence>
<feature type="transmembrane region" description="Helical" evidence="1">
    <location>
        <begin position="47"/>
        <end position="65"/>
    </location>
</feature>
<organism evidence="2 3">
    <name type="scientific">Flaviaesturariibacter aridisoli</name>
    <dbReference type="NCBI Taxonomy" id="2545761"/>
    <lineage>
        <taxon>Bacteria</taxon>
        <taxon>Pseudomonadati</taxon>
        <taxon>Bacteroidota</taxon>
        <taxon>Chitinophagia</taxon>
        <taxon>Chitinophagales</taxon>
        <taxon>Chitinophagaceae</taxon>
        <taxon>Flaviaestuariibacter</taxon>
    </lineage>
</organism>
<keyword evidence="3" id="KW-1185">Reference proteome</keyword>
<dbReference type="RefSeq" id="WP_131852940.1">
    <property type="nucleotide sequence ID" value="NZ_SKFH01000028.1"/>
</dbReference>
<reference evidence="2 3" key="1">
    <citation type="submission" date="2019-03" db="EMBL/GenBank/DDBJ databases">
        <authorList>
            <person name="Kim M.K.M."/>
        </authorList>
    </citation>
    <scope>NUCLEOTIDE SEQUENCE [LARGE SCALE GENOMIC DNA]</scope>
    <source>
        <strain evidence="2 3">17J68-15</strain>
    </source>
</reference>
<gene>
    <name evidence="2" type="ORF">E0486_14245</name>
</gene>
<evidence type="ECO:0000313" key="2">
    <source>
        <dbReference type="EMBL" id="TCZ68348.1"/>
    </source>
</evidence>
<comment type="caution">
    <text evidence="2">The sequence shown here is derived from an EMBL/GenBank/DDBJ whole genome shotgun (WGS) entry which is preliminary data.</text>
</comment>
<accession>A0A4V2WME5</accession>
<dbReference type="Proteomes" id="UP000295164">
    <property type="component" value="Unassembled WGS sequence"/>
</dbReference>